<name>A0A8H4B601_MUCCL</name>
<proteinExistence type="predicted"/>
<gene>
    <name evidence="3" type="ORF">FB192DRAFT_1441178</name>
</gene>
<feature type="domain" description="F-box" evidence="2">
    <location>
        <begin position="20"/>
        <end position="54"/>
    </location>
</feature>
<accession>A0A8H4B601</accession>
<dbReference type="AlphaFoldDB" id="A0A8H4B601"/>
<sequence length="624" mass="71586">MNVLLSLFLFTFNFRAPRMTLPSELWMNVFSCVLTVKELAQCRLVCRTWDPIAERAMFNRQLVIKDGRQFADRLCYHLQRKSALIRLIKHIDVNPNEYYEEVSLDRRLLKMIITPDLETISGAGISEADAQFFMDLFLSSGRNFNKIKAIPICHGSEGVFSRLQYVLRGSLETLSVSISSGEPNEFILRHLYEFQKLKSFNLHWFGQTMAIKELENTLQKVQTAHDLWLNAGSVVMDFRNDAQREAWLHSSVQRNTRVDTLRTIVPHQPQDAAFYMKYLTQKYPNLADVSISLRRIANLKAIFPYIDPIQTISSISSAFHESDDLTQIGRLLKSASNSIEILYEPEDLPCTFKASRSKVTNHSEFSLCLASSATHNYIRKLFSSVATSTSNITELTIDLVHCAGKKYKYASPLNLYKTLDYAPHVQKLEFSDRHITFENDSLLPALNDLKNLEFACTKLDTRALSQVGQAAPNLKYLTLASCLVVNERGFYDKISRIVLPGNTLEKVTLRLKEWRWEMLLEDESDNEEYDDFGERIERPEMDELRDINEKLRRKDTTYFHVKTNTAGDQYFLLKPGSPVATFISKENYAQSTERATAFYIECNSLASLSVDLGNICADVRFQSS</sequence>
<organism evidence="3 4">
    <name type="scientific">Mucor circinelloides f. lusitanicus</name>
    <name type="common">Mucor racemosus var. lusitanicus</name>
    <dbReference type="NCBI Taxonomy" id="29924"/>
    <lineage>
        <taxon>Eukaryota</taxon>
        <taxon>Fungi</taxon>
        <taxon>Fungi incertae sedis</taxon>
        <taxon>Mucoromycota</taxon>
        <taxon>Mucoromycotina</taxon>
        <taxon>Mucoromycetes</taxon>
        <taxon>Mucorales</taxon>
        <taxon>Mucorineae</taxon>
        <taxon>Mucoraceae</taxon>
        <taxon>Mucor</taxon>
    </lineage>
</organism>
<dbReference type="SUPFAM" id="SSF52047">
    <property type="entry name" value="RNI-like"/>
    <property type="match status" value="1"/>
</dbReference>
<feature type="chain" id="PRO_5034554010" description="F-box domain-containing protein" evidence="1">
    <location>
        <begin position="16"/>
        <end position="624"/>
    </location>
</feature>
<keyword evidence="1" id="KW-0732">Signal</keyword>
<evidence type="ECO:0000313" key="4">
    <source>
        <dbReference type="Proteomes" id="UP000469890"/>
    </source>
</evidence>
<feature type="signal peptide" evidence="1">
    <location>
        <begin position="1"/>
        <end position="15"/>
    </location>
</feature>
<dbReference type="InterPro" id="IPR036047">
    <property type="entry name" value="F-box-like_dom_sf"/>
</dbReference>
<dbReference type="InterPro" id="IPR001810">
    <property type="entry name" value="F-box_dom"/>
</dbReference>
<reference evidence="3 4" key="1">
    <citation type="submission" date="2019-09" db="EMBL/GenBank/DDBJ databases">
        <authorList>
            <consortium name="DOE Joint Genome Institute"/>
            <person name="Mondo S.J."/>
            <person name="Navarro-Mendoza M.I."/>
            <person name="Perez-Arques C."/>
            <person name="Panchal S."/>
            <person name="Nicolas F.E."/>
            <person name="Ganguly P."/>
            <person name="Pangilinan J."/>
            <person name="Grigoriev I."/>
            <person name="Heitman J."/>
            <person name="Sanya K."/>
            <person name="Garre V."/>
        </authorList>
    </citation>
    <scope>NUCLEOTIDE SEQUENCE [LARGE SCALE GENOMIC DNA]</scope>
    <source>
        <strain evidence="3 4">MU402</strain>
    </source>
</reference>
<evidence type="ECO:0000256" key="1">
    <source>
        <dbReference type="SAM" id="SignalP"/>
    </source>
</evidence>
<dbReference type="Gene3D" id="1.20.1280.50">
    <property type="match status" value="1"/>
</dbReference>
<dbReference type="Pfam" id="PF12937">
    <property type="entry name" value="F-box-like"/>
    <property type="match status" value="1"/>
</dbReference>
<dbReference type="EMBL" id="JAAECE010000013">
    <property type="protein sequence ID" value="KAF1796287.1"/>
    <property type="molecule type" value="Genomic_DNA"/>
</dbReference>
<evidence type="ECO:0000259" key="2">
    <source>
        <dbReference type="Pfam" id="PF12937"/>
    </source>
</evidence>
<dbReference type="Gene3D" id="3.80.10.10">
    <property type="entry name" value="Ribonuclease Inhibitor"/>
    <property type="match status" value="1"/>
</dbReference>
<protein>
    <recommendedName>
        <fullName evidence="2">F-box domain-containing protein</fullName>
    </recommendedName>
</protein>
<dbReference type="InterPro" id="IPR032675">
    <property type="entry name" value="LRR_dom_sf"/>
</dbReference>
<dbReference type="SUPFAM" id="SSF81383">
    <property type="entry name" value="F-box domain"/>
    <property type="match status" value="1"/>
</dbReference>
<dbReference type="Proteomes" id="UP000469890">
    <property type="component" value="Unassembled WGS sequence"/>
</dbReference>
<comment type="caution">
    <text evidence="3">The sequence shown here is derived from an EMBL/GenBank/DDBJ whole genome shotgun (WGS) entry which is preliminary data.</text>
</comment>
<evidence type="ECO:0000313" key="3">
    <source>
        <dbReference type="EMBL" id="KAF1796287.1"/>
    </source>
</evidence>